<gene>
    <name evidence="3" type="primary">bysl</name>
    <name evidence="3" type="ORF">SPIL2461_LOCUS14289</name>
</gene>
<dbReference type="GO" id="GO:0005737">
    <property type="term" value="C:cytoplasm"/>
    <property type="evidence" value="ECO:0007669"/>
    <property type="project" value="TreeGrafter"/>
</dbReference>
<proteinExistence type="inferred from homology"/>
<protein>
    <submittedName>
        <fullName evidence="3">Bysl protein</fullName>
    </submittedName>
</protein>
<name>A0A812TKL9_SYMPI</name>
<dbReference type="GO" id="GO:0030515">
    <property type="term" value="F:snoRNA binding"/>
    <property type="evidence" value="ECO:0007669"/>
    <property type="project" value="TreeGrafter"/>
</dbReference>
<evidence type="ECO:0000256" key="2">
    <source>
        <dbReference type="SAM" id="MobiDB-lite"/>
    </source>
</evidence>
<dbReference type="PANTHER" id="PTHR12821">
    <property type="entry name" value="BYSTIN"/>
    <property type="match status" value="1"/>
</dbReference>
<reference evidence="3" key="1">
    <citation type="submission" date="2021-02" db="EMBL/GenBank/DDBJ databases">
        <authorList>
            <person name="Dougan E. K."/>
            <person name="Rhodes N."/>
            <person name="Thang M."/>
            <person name="Chan C."/>
        </authorList>
    </citation>
    <scope>NUCLEOTIDE SEQUENCE</scope>
</reference>
<dbReference type="Pfam" id="PF05291">
    <property type="entry name" value="Bystin"/>
    <property type="match status" value="1"/>
</dbReference>
<dbReference type="Proteomes" id="UP000649617">
    <property type="component" value="Unassembled WGS sequence"/>
</dbReference>
<dbReference type="EMBL" id="CAJNIZ010032857">
    <property type="protein sequence ID" value="CAE7540230.1"/>
    <property type="molecule type" value="Genomic_DNA"/>
</dbReference>
<dbReference type="AlphaFoldDB" id="A0A812TKL9"/>
<dbReference type="GO" id="GO:0006364">
    <property type="term" value="P:rRNA processing"/>
    <property type="evidence" value="ECO:0007669"/>
    <property type="project" value="TreeGrafter"/>
</dbReference>
<sequence>MPKQMRSKASKNLRHNPLAHDILEEEANRGIRRVPRNKLRRADDNEEDDSAVVPSNVAKKVIGMVQAQKADEEEDQFGDIPDDVERHSAGEADMEENVEEIDVEVDEDGYIVAPNASDEDERAMSLFLPGKSAPQASGPTLADIILQKIQEAEARKEAGAGEGAASEAGLSPKVVQVYGDIGNWLKFYKSGSIPKAFKVIPNLTNWEEVLALTSPLTWSPAAMYQASTIFVSNLNPRMAQRFFNLVLLPAVRQDIAEHKKLNFHYYRALRKSLFKPAAFFKGILLPMAAENCTLREAVIMGSVLAKASVPVMHVAASVVRLCTMTPWYGTTAIILAALLNKKYALPLKVIECLVAHFCSFAGEDKVLPLVWHRALLIFVQRYKFELSADQKRRLKELLRVHYHESVGPEIRRELAAKQEDTSAPADMDIG</sequence>
<evidence type="ECO:0000313" key="3">
    <source>
        <dbReference type="EMBL" id="CAE7540230.1"/>
    </source>
</evidence>
<feature type="compositionally biased region" description="Basic residues" evidence="2">
    <location>
        <begin position="30"/>
        <end position="39"/>
    </location>
</feature>
<dbReference type="GO" id="GO:0030688">
    <property type="term" value="C:preribosome, small subunit precursor"/>
    <property type="evidence" value="ECO:0007669"/>
    <property type="project" value="TreeGrafter"/>
</dbReference>
<dbReference type="PANTHER" id="PTHR12821:SF0">
    <property type="entry name" value="BYSTIN"/>
    <property type="match status" value="1"/>
</dbReference>
<comment type="caution">
    <text evidence="3">The sequence shown here is derived from an EMBL/GenBank/DDBJ whole genome shotgun (WGS) entry which is preliminary data.</text>
</comment>
<organism evidence="3 4">
    <name type="scientific">Symbiodinium pilosum</name>
    <name type="common">Dinoflagellate</name>
    <dbReference type="NCBI Taxonomy" id="2952"/>
    <lineage>
        <taxon>Eukaryota</taxon>
        <taxon>Sar</taxon>
        <taxon>Alveolata</taxon>
        <taxon>Dinophyceae</taxon>
        <taxon>Suessiales</taxon>
        <taxon>Symbiodiniaceae</taxon>
        <taxon>Symbiodinium</taxon>
    </lineage>
</organism>
<evidence type="ECO:0000313" key="4">
    <source>
        <dbReference type="Proteomes" id="UP000649617"/>
    </source>
</evidence>
<accession>A0A812TKL9</accession>
<dbReference type="GO" id="GO:0005730">
    <property type="term" value="C:nucleolus"/>
    <property type="evidence" value="ECO:0007669"/>
    <property type="project" value="TreeGrafter"/>
</dbReference>
<dbReference type="InterPro" id="IPR007955">
    <property type="entry name" value="Bystin"/>
</dbReference>
<evidence type="ECO:0000256" key="1">
    <source>
        <dbReference type="ARBA" id="ARBA00007114"/>
    </source>
</evidence>
<feature type="compositionally biased region" description="Basic residues" evidence="2">
    <location>
        <begin position="1"/>
        <end position="14"/>
    </location>
</feature>
<keyword evidence="4" id="KW-1185">Reference proteome</keyword>
<dbReference type="OrthoDB" id="2192561at2759"/>
<feature type="region of interest" description="Disordered" evidence="2">
    <location>
        <begin position="1"/>
        <end position="54"/>
    </location>
</feature>
<comment type="similarity">
    <text evidence="1">Belongs to the bystin family.</text>
</comment>